<dbReference type="AlphaFoldDB" id="A0A166EHP9"/>
<gene>
    <name evidence="2" type="ORF">MBCUT_07040</name>
</gene>
<dbReference type="Pfam" id="PF13274">
    <property type="entry name" value="SocA_Panacea"/>
    <property type="match status" value="1"/>
</dbReference>
<dbReference type="InterPro" id="IPR025272">
    <property type="entry name" value="SocA_Panacea"/>
</dbReference>
<evidence type="ECO:0000313" key="2">
    <source>
        <dbReference type="EMBL" id="KZX16666.1"/>
    </source>
</evidence>
<evidence type="ECO:0000259" key="1">
    <source>
        <dbReference type="Pfam" id="PF13274"/>
    </source>
</evidence>
<name>A0A166EHP9_9EURY</name>
<organism evidence="2 3">
    <name type="scientific">Methanobrevibacter cuticularis</name>
    <dbReference type="NCBI Taxonomy" id="47311"/>
    <lineage>
        <taxon>Archaea</taxon>
        <taxon>Methanobacteriati</taxon>
        <taxon>Methanobacteriota</taxon>
        <taxon>Methanomada group</taxon>
        <taxon>Methanobacteria</taxon>
        <taxon>Methanobacteriales</taxon>
        <taxon>Methanobacteriaceae</taxon>
        <taxon>Methanobrevibacter</taxon>
    </lineage>
</organism>
<dbReference type="EMBL" id="LWMW01000088">
    <property type="protein sequence ID" value="KZX16666.1"/>
    <property type="molecule type" value="Genomic_DNA"/>
</dbReference>
<keyword evidence="3" id="KW-1185">Reference proteome</keyword>
<comment type="caution">
    <text evidence="2">The sequence shown here is derived from an EMBL/GenBank/DDBJ whole genome shotgun (WGS) entry which is preliminary data.</text>
</comment>
<feature type="domain" description="Antitoxin SocA-like Panacea" evidence="1">
    <location>
        <begin position="47"/>
        <end position="156"/>
    </location>
</feature>
<proteinExistence type="predicted"/>
<protein>
    <recommendedName>
        <fullName evidence="1">Antitoxin SocA-like Panacea domain-containing protein</fullName>
    </recommendedName>
</protein>
<evidence type="ECO:0000313" key="3">
    <source>
        <dbReference type="Proteomes" id="UP000077275"/>
    </source>
</evidence>
<dbReference type="Proteomes" id="UP000077275">
    <property type="component" value="Unassembled WGS sequence"/>
</dbReference>
<accession>A0A166EHP9</accession>
<reference evidence="2 3" key="1">
    <citation type="submission" date="2016-04" db="EMBL/GenBank/DDBJ databases">
        <title>Genome sequence of Methanobrevibacter cuticularis DSM 11139.</title>
        <authorList>
            <person name="Poehlein A."/>
            <person name="Seedorf H."/>
            <person name="Daniel R."/>
        </authorList>
    </citation>
    <scope>NUCLEOTIDE SEQUENCE [LARGE SCALE GENOMIC DNA]</scope>
    <source>
        <strain evidence="2 3">DSM 11139</strain>
    </source>
</reference>
<dbReference type="STRING" id="47311.MBCUT_07040"/>
<sequence length="184" mass="22082">MIKNKILLLFFSWNGDYMNECNEKIKQLMHYIIDKCNNKKTFGTTVLYKLMYFSDFNHYEKYETQITEETYLKYPHGPVPSNLDHFCNELEKEGKIELHKIPHNGNMTQHRRISLSNPDTSLLSTKEIETIDTVIEELGDMTSTKIEEYSHKDKPWRVAQFREPLDPEFVFYRDDEYSVREYDD</sequence>
<dbReference type="PATRIC" id="fig|47311.3.peg.783"/>